<dbReference type="GO" id="GO:0016020">
    <property type="term" value="C:membrane"/>
    <property type="evidence" value="ECO:0007669"/>
    <property type="project" value="InterPro"/>
</dbReference>
<keyword evidence="2" id="KW-0732">Signal</keyword>
<dbReference type="GO" id="GO:0008643">
    <property type="term" value="P:carbohydrate transport"/>
    <property type="evidence" value="ECO:0007669"/>
    <property type="project" value="InterPro"/>
</dbReference>
<evidence type="ECO:0000256" key="1">
    <source>
        <dbReference type="ARBA" id="ARBA00008769"/>
    </source>
</evidence>
<gene>
    <name evidence="3" type="ORF">DFR50_11646</name>
</gene>
<feature type="signal peptide" evidence="2">
    <location>
        <begin position="1"/>
        <end position="19"/>
    </location>
</feature>
<accession>A0A366F9K3</accession>
<organism evidence="3 4">
    <name type="scientific">Roseiarcus fermentans</name>
    <dbReference type="NCBI Taxonomy" id="1473586"/>
    <lineage>
        <taxon>Bacteria</taxon>
        <taxon>Pseudomonadati</taxon>
        <taxon>Pseudomonadota</taxon>
        <taxon>Alphaproteobacteria</taxon>
        <taxon>Hyphomicrobiales</taxon>
        <taxon>Roseiarcaceae</taxon>
        <taxon>Roseiarcus</taxon>
    </lineage>
</organism>
<feature type="chain" id="PRO_5016479083" evidence="2">
    <location>
        <begin position="20"/>
        <end position="402"/>
    </location>
</feature>
<dbReference type="GO" id="GO:0015288">
    <property type="term" value="F:porin activity"/>
    <property type="evidence" value="ECO:0007669"/>
    <property type="project" value="InterPro"/>
</dbReference>
<dbReference type="Pfam" id="PF04966">
    <property type="entry name" value="OprB"/>
    <property type="match status" value="1"/>
</dbReference>
<evidence type="ECO:0000256" key="2">
    <source>
        <dbReference type="RuleBase" id="RU363072"/>
    </source>
</evidence>
<sequence length="402" mass="41257">MLRSATALVALALAAPAFADDWAQPVVDLQQSLAAVGIGLGGGVTGFGQGLAGGDGRYGVPFGGKADVLLGLDGGKLGLWQGFGASAHFEQTFGQSANEQGAGAILPVDTALAFPTLGGTTTDLSVIVTQKFGEVVSVSLGKFNMLDVIGRTPLIGGGGETTFWNIGLAAPVSGVTPPYIVGGIATLNTAPASFTLMVYDPRNAQDSDVIAHPFAQGTTTSLSAKVQTAFFGLTGYQTFRGVVSTAAGFDFDEAPQLLLPSGSAAKLTKQGYLFGSYAVQQFLWADPDNPGKGWGIFAQISASDANPNPIGNTVIVGVGGATPGRPDDRWGVAWCDYLWSGRLRNGLVAFGGGLNDERVLEAYYDAAVAPHIRLGPDAQVVWPGTPAASTALFLGVRGRVAF</sequence>
<dbReference type="InterPro" id="IPR007049">
    <property type="entry name" value="Carb-sel_porin_OprB"/>
</dbReference>
<comment type="similarity">
    <text evidence="1 2">Belongs to the OprB family.</text>
</comment>
<evidence type="ECO:0000313" key="4">
    <source>
        <dbReference type="Proteomes" id="UP000253529"/>
    </source>
</evidence>
<proteinExistence type="inferred from homology"/>
<dbReference type="InterPro" id="IPR038673">
    <property type="entry name" value="OprB_sf"/>
</dbReference>
<keyword evidence="4" id="KW-1185">Reference proteome</keyword>
<dbReference type="AlphaFoldDB" id="A0A366F9K3"/>
<dbReference type="PANTHER" id="PTHR37944">
    <property type="entry name" value="PORIN B"/>
    <property type="match status" value="1"/>
</dbReference>
<reference evidence="3 4" key="1">
    <citation type="submission" date="2018-06" db="EMBL/GenBank/DDBJ databases">
        <title>Genomic Encyclopedia of Type Strains, Phase IV (KMG-IV): sequencing the most valuable type-strain genomes for metagenomic binning, comparative biology and taxonomic classification.</title>
        <authorList>
            <person name="Goeker M."/>
        </authorList>
    </citation>
    <scope>NUCLEOTIDE SEQUENCE [LARGE SCALE GENOMIC DNA]</scope>
    <source>
        <strain evidence="3 4">DSM 24875</strain>
    </source>
</reference>
<dbReference type="Proteomes" id="UP000253529">
    <property type="component" value="Unassembled WGS sequence"/>
</dbReference>
<name>A0A366F9K3_9HYPH</name>
<dbReference type="PANTHER" id="PTHR37944:SF1">
    <property type="entry name" value="PORIN B"/>
    <property type="match status" value="1"/>
</dbReference>
<dbReference type="OrthoDB" id="177316at2"/>
<dbReference type="InterPro" id="IPR052932">
    <property type="entry name" value="OprB_Porin"/>
</dbReference>
<evidence type="ECO:0000313" key="3">
    <source>
        <dbReference type="EMBL" id="RBP11352.1"/>
    </source>
</evidence>
<dbReference type="EMBL" id="QNRK01000016">
    <property type="protein sequence ID" value="RBP11352.1"/>
    <property type="molecule type" value="Genomic_DNA"/>
</dbReference>
<dbReference type="Gene3D" id="2.40.160.180">
    <property type="entry name" value="Carbohydrate-selective porin OprB"/>
    <property type="match status" value="1"/>
</dbReference>
<comment type="caution">
    <text evidence="3">The sequence shown here is derived from an EMBL/GenBank/DDBJ whole genome shotgun (WGS) entry which is preliminary data.</text>
</comment>
<protein>
    <submittedName>
        <fullName evidence="3">Porin</fullName>
    </submittedName>
</protein>